<dbReference type="SUPFAM" id="SSF53137">
    <property type="entry name" value="Translational machinery components"/>
    <property type="match status" value="1"/>
</dbReference>
<organism evidence="1 2">
    <name type="scientific">Adhaeribacter aerolatus</name>
    <dbReference type="NCBI Taxonomy" id="670289"/>
    <lineage>
        <taxon>Bacteria</taxon>
        <taxon>Pseudomonadati</taxon>
        <taxon>Bacteroidota</taxon>
        <taxon>Cytophagia</taxon>
        <taxon>Cytophagales</taxon>
        <taxon>Hymenobacteraceae</taxon>
        <taxon>Adhaeribacter</taxon>
    </lineage>
</organism>
<name>A0A512B5G1_9BACT</name>
<keyword evidence="2" id="KW-1185">Reference proteome</keyword>
<protein>
    <submittedName>
        <fullName evidence="1">Uncharacterized protein</fullName>
    </submittedName>
</protein>
<dbReference type="OrthoDB" id="1122364at2"/>
<dbReference type="RefSeq" id="WP_146904779.1">
    <property type="nucleotide sequence ID" value="NZ_BJYS01000052.1"/>
</dbReference>
<dbReference type="AlphaFoldDB" id="A0A512B5G1"/>
<comment type="caution">
    <text evidence="1">The sequence shown here is derived from an EMBL/GenBank/DDBJ whole genome shotgun (WGS) entry which is preliminary data.</text>
</comment>
<reference evidence="1 2" key="1">
    <citation type="submission" date="2019-07" db="EMBL/GenBank/DDBJ databases">
        <title>Whole genome shotgun sequence of Adhaeribacter aerolatus NBRC 106133.</title>
        <authorList>
            <person name="Hosoyama A."/>
            <person name="Uohara A."/>
            <person name="Ohji S."/>
            <person name="Ichikawa N."/>
        </authorList>
    </citation>
    <scope>NUCLEOTIDE SEQUENCE [LARGE SCALE GENOMIC DNA]</scope>
    <source>
        <strain evidence="1 2">NBRC 106133</strain>
    </source>
</reference>
<evidence type="ECO:0000313" key="1">
    <source>
        <dbReference type="EMBL" id="GEO07174.1"/>
    </source>
</evidence>
<gene>
    <name evidence="1" type="ORF">AAE02nite_48380</name>
</gene>
<evidence type="ECO:0000313" key="2">
    <source>
        <dbReference type="Proteomes" id="UP000321532"/>
    </source>
</evidence>
<proteinExistence type="predicted"/>
<dbReference type="InterPro" id="IPR042226">
    <property type="entry name" value="eFR1_2_sf"/>
</dbReference>
<sequence length="125" mass="14043">MSVKNKKQFGVWLDSNHATIVGREQVDNGDFVILAEAKNDGQGSNSNENTGNNAEQSLQQKFFKEITTHLQNAEEVHVTGTGISQEQFMHFMAQTAQFKNTITNESTSLKMGDEKLVEYITQKFN</sequence>
<dbReference type="Gene3D" id="3.30.420.60">
    <property type="entry name" value="eRF1 domain 2"/>
    <property type="match status" value="1"/>
</dbReference>
<dbReference type="EMBL" id="BJYS01000052">
    <property type="protein sequence ID" value="GEO07174.1"/>
    <property type="molecule type" value="Genomic_DNA"/>
</dbReference>
<accession>A0A512B5G1</accession>
<dbReference type="Proteomes" id="UP000321532">
    <property type="component" value="Unassembled WGS sequence"/>
</dbReference>